<evidence type="ECO:0000313" key="2">
    <source>
        <dbReference type="EMBL" id="MFF0004853.1"/>
    </source>
</evidence>
<protein>
    <submittedName>
        <fullName evidence="2">Uncharacterized protein</fullName>
    </submittedName>
</protein>
<accession>A0ABW6MV03</accession>
<feature type="region of interest" description="Disordered" evidence="1">
    <location>
        <begin position="23"/>
        <end position="59"/>
    </location>
</feature>
<feature type="compositionally biased region" description="Acidic residues" evidence="1">
    <location>
        <begin position="26"/>
        <end position="40"/>
    </location>
</feature>
<dbReference type="RefSeq" id="WP_361938329.1">
    <property type="nucleotide sequence ID" value="NZ_JBEXVS010000009.1"/>
</dbReference>
<reference evidence="2 3" key="1">
    <citation type="submission" date="2024-10" db="EMBL/GenBank/DDBJ databases">
        <title>The Natural Products Discovery Center: Release of the First 8490 Sequenced Strains for Exploring Actinobacteria Biosynthetic Diversity.</title>
        <authorList>
            <person name="Kalkreuter E."/>
            <person name="Kautsar S.A."/>
            <person name="Yang D."/>
            <person name="Bader C.D."/>
            <person name="Teijaro C.N."/>
            <person name="Fluegel L."/>
            <person name="Davis C.M."/>
            <person name="Simpson J.R."/>
            <person name="Lauterbach L."/>
            <person name="Steele A.D."/>
            <person name="Gui C."/>
            <person name="Meng S."/>
            <person name="Li G."/>
            <person name="Viehrig K."/>
            <person name="Ye F."/>
            <person name="Su P."/>
            <person name="Kiefer A.F."/>
            <person name="Nichols A."/>
            <person name="Cepeda A.J."/>
            <person name="Yan W."/>
            <person name="Fan B."/>
            <person name="Jiang Y."/>
            <person name="Adhikari A."/>
            <person name="Zheng C.-J."/>
            <person name="Schuster L."/>
            <person name="Cowan T.M."/>
            <person name="Smanski M.J."/>
            <person name="Chevrette M.G."/>
            <person name="De Carvalho L.P.S."/>
            <person name="Shen B."/>
        </authorList>
    </citation>
    <scope>NUCLEOTIDE SEQUENCE [LARGE SCALE GENOMIC DNA]</scope>
    <source>
        <strain evidence="2 3">NPDC005497</strain>
    </source>
</reference>
<evidence type="ECO:0000256" key="1">
    <source>
        <dbReference type="SAM" id="MobiDB-lite"/>
    </source>
</evidence>
<dbReference type="EMBL" id="JBIAJP010000003">
    <property type="protein sequence ID" value="MFF0004853.1"/>
    <property type="molecule type" value="Genomic_DNA"/>
</dbReference>
<evidence type="ECO:0000313" key="3">
    <source>
        <dbReference type="Proteomes" id="UP001601422"/>
    </source>
</evidence>
<gene>
    <name evidence="2" type="ORF">ACFYQT_15655</name>
</gene>
<keyword evidence="3" id="KW-1185">Reference proteome</keyword>
<sequence length="301" mass="34179">MARRKGLFATLREAWRTWRRNRYDDGFDEEPETTGSDDGEGTASQPRRRKVFVQSPPPETPLAMAARDDVFSYEVFPTFQWNSSAMSRETLKERVVHHEATAREELLRVGWSAARDCDPADPVAAESAINKKLSIDGNWCFDDTEGLIRCTPSVRVRVDPALREHVLPHRLHELTLRETQRLGLIRAERARELTEAWLEVISELELIGELDAHQRRLLVPFAATLADQDFRKVMEGLRRQRRTSVDALITTLEGARGAHQEAGLFEFADAYDKAISAFRREMGLSESSLIEDAIAPEGPAR</sequence>
<organism evidence="2 3">
    <name type="scientific">Streptomyces tibetensis</name>
    <dbReference type="NCBI Taxonomy" id="2382123"/>
    <lineage>
        <taxon>Bacteria</taxon>
        <taxon>Bacillati</taxon>
        <taxon>Actinomycetota</taxon>
        <taxon>Actinomycetes</taxon>
        <taxon>Kitasatosporales</taxon>
        <taxon>Streptomycetaceae</taxon>
        <taxon>Streptomyces</taxon>
    </lineage>
</organism>
<proteinExistence type="predicted"/>
<name>A0ABW6MV03_9ACTN</name>
<comment type="caution">
    <text evidence="2">The sequence shown here is derived from an EMBL/GenBank/DDBJ whole genome shotgun (WGS) entry which is preliminary data.</text>
</comment>
<dbReference type="Proteomes" id="UP001601422">
    <property type="component" value="Unassembled WGS sequence"/>
</dbReference>